<dbReference type="SUPFAM" id="SSF52058">
    <property type="entry name" value="L domain-like"/>
    <property type="match status" value="1"/>
</dbReference>
<evidence type="ECO:0000313" key="4">
    <source>
        <dbReference type="EMBL" id="KAA2364326.1"/>
    </source>
</evidence>
<dbReference type="Pfam" id="PF13004">
    <property type="entry name" value="BACON"/>
    <property type="match status" value="1"/>
</dbReference>
<accession>A0A5B3FSZ9</accession>
<dbReference type="GO" id="GO:0035591">
    <property type="term" value="F:signaling adaptor activity"/>
    <property type="evidence" value="ECO:0007669"/>
    <property type="project" value="TreeGrafter"/>
</dbReference>
<keyword evidence="2" id="KW-0677">Repeat</keyword>
<name>A0A5B3FSZ9_9BACT</name>
<dbReference type="CDD" id="cd14948">
    <property type="entry name" value="BACON"/>
    <property type="match status" value="1"/>
</dbReference>
<evidence type="ECO:0000256" key="1">
    <source>
        <dbReference type="ARBA" id="ARBA00022614"/>
    </source>
</evidence>
<organism evidence="4 5">
    <name type="scientific">Alistipes shahii</name>
    <dbReference type="NCBI Taxonomy" id="328814"/>
    <lineage>
        <taxon>Bacteria</taxon>
        <taxon>Pseudomonadati</taxon>
        <taxon>Bacteroidota</taxon>
        <taxon>Bacteroidia</taxon>
        <taxon>Bacteroidales</taxon>
        <taxon>Rikenellaceae</taxon>
        <taxon>Alistipes</taxon>
    </lineage>
</organism>
<gene>
    <name evidence="4" type="ORF">F2Y13_15515</name>
</gene>
<protein>
    <recommendedName>
        <fullName evidence="3">BACON domain-containing protein</fullName>
    </recommendedName>
</protein>
<dbReference type="Proteomes" id="UP000323567">
    <property type="component" value="Unassembled WGS sequence"/>
</dbReference>
<dbReference type="RefSeq" id="WP_138266396.1">
    <property type="nucleotide sequence ID" value="NZ_CATXTW010000053.1"/>
</dbReference>
<feature type="domain" description="BACON" evidence="3">
    <location>
        <begin position="71"/>
        <end position="116"/>
    </location>
</feature>
<dbReference type="EMBL" id="VVXK01000043">
    <property type="protein sequence ID" value="KAA2364326.1"/>
    <property type="molecule type" value="Genomic_DNA"/>
</dbReference>
<dbReference type="PANTHER" id="PTHR47566:SF1">
    <property type="entry name" value="PROTEIN NUD1"/>
    <property type="match status" value="1"/>
</dbReference>
<evidence type="ECO:0000256" key="2">
    <source>
        <dbReference type="ARBA" id="ARBA00022737"/>
    </source>
</evidence>
<keyword evidence="1" id="KW-0433">Leucine-rich repeat</keyword>
<dbReference type="Gene3D" id="3.80.10.10">
    <property type="entry name" value="Ribonuclease Inhibitor"/>
    <property type="match status" value="2"/>
</dbReference>
<dbReference type="Gene3D" id="2.60.40.10">
    <property type="entry name" value="Immunoglobulins"/>
    <property type="match status" value="1"/>
</dbReference>
<dbReference type="InterPro" id="IPR052574">
    <property type="entry name" value="CDIRP"/>
</dbReference>
<evidence type="ECO:0000313" key="5">
    <source>
        <dbReference type="Proteomes" id="UP000323567"/>
    </source>
</evidence>
<proteinExistence type="predicted"/>
<dbReference type="InterPro" id="IPR024361">
    <property type="entry name" value="BACON"/>
</dbReference>
<reference evidence="4 5" key="1">
    <citation type="journal article" date="2019" name="Nat. Med.">
        <title>A library of human gut bacterial isolates paired with longitudinal multiomics data enables mechanistic microbiome research.</title>
        <authorList>
            <person name="Poyet M."/>
            <person name="Groussin M."/>
            <person name="Gibbons S.M."/>
            <person name="Avila-Pacheco J."/>
            <person name="Jiang X."/>
            <person name="Kearney S.M."/>
            <person name="Perrotta A.R."/>
            <person name="Berdy B."/>
            <person name="Zhao S."/>
            <person name="Lieberman T.D."/>
            <person name="Swanson P.K."/>
            <person name="Smith M."/>
            <person name="Roesemann S."/>
            <person name="Alexander J.E."/>
            <person name="Rich S.A."/>
            <person name="Livny J."/>
            <person name="Vlamakis H."/>
            <person name="Clish C."/>
            <person name="Bullock K."/>
            <person name="Deik A."/>
            <person name="Scott J."/>
            <person name="Pierce K.A."/>
            <person name="Xavier R.J."/>
            <person name="Alm E.J."/>
        </authorList>
    </citation>
    <scope>NUCLEOTIDE SEQUENCE [LARGE SCALE GENOMIC DNA]</scope>
    <source>
        <strain evidence="4 5">BIOML-A2</strain>
    </source>
</reference>
<dbReference type="InterPro" id="IPR032675">
    <property type="entry name" value="LRR_dom_sf"/>
</dbReference>
<dbReference type="PROSITE" id="PS51257">
    <property type="entry name" value="PROKAR_LIPOPROTEIN"/>
    <property type="match status" value="1"/>
</dbReference>
<comment type="caution">
    <text evidence="4">The sequence shown here is derived from an EMBL/GenBank/DDBJ whole genome shotgun (WGS) entry which is preliminary data.</text>
</comment>
<dbReference type="AlphaFoldDB" id="A0A5B3FSZ9"/>
<evidence type="ECO:0000259" key="3">
    <source>
        <dbReference type="Pfam" id="PF13004"/>
    </source>
</evidence>
<sequence length="517" mass="57371">MNKCPILLLFVFMVTACSPEGEHAPLPSEPDAITLAPGTPSVKEFPAMGGLWELRFSATKAWSVVPADPVHAEWYRIEPAEGDDGNGTVKVTVLPNITTEKRSAEIIIRSGRAEQRLSFVQHASDMEPCGEEEVRRFLEKLYQDTGGDNWRFQENWCTDKPLSEWGSSVKYEDGKLSLILGENNLHGKIDLSGCTALVSLRCAKNSLTEIDVSGCPLLEELDCTNCGISGLDVSGCYSLRRLLCGYNSLTELGLSSCPYLTELNVPYNGLGTLDISSCMALTDLNCAENRLEKLDMAGREGLRMLFCYGNRLSVLDLSKCSSLTLVNCGANELTRLDLSGCEKLGRLYCYDNRLETLDLSDFAPLLSELYCYGNRLTELDLSGTDRLSQLECSYNNLQRLDLTGCKSLRIAGCARNALRSISLFGCEMLGQLDCSGNLLENIDISACPYLTELICTDNLILSEIPESFDRLTLFEHDIRYEYSVEKDAVTGQEKIVYMDRGKGWWYSGEPDKGYHGR</sequence>
<dbReference type="InterPro" id="IPR013783">
    <property type="entry name" value="Ig-like_fold"/>
</dbReference>
<dbReference type="PANTHER" id="PTHR47566">
    <property type="match status" value="1"/>
</dbReference>